<sequence length="71" mass="7939">MQRRQVERKGQPESGAAFLKAGAWRIATSLWSTLHGRGRRQSWRQLPALSGESVKNKKRKGKTMSLSSSDA</sequence>
<gene>
    <name evidence="2" type="ORF">KTA_31710</name>
</gene>
<feature type="region of interest" description="Disordered" evidence="1">
    <location>
        <begin position="42"/>
        <end position="71"/>
    </location>
</feature>
<evidence type="ECO:0000313" key="2">
    <source>
        <dbReference type="EMBL" id="BBH94972.1"/>
    </source>
</evidence>
<protein>
    <submittedName>
        <fullName evidence="2">Uncharacterized protein</fullName>
    </submittedName>
</protein>
<dbReference type="AlphaFoldDB" id="A0A455T637"/>
<name>A0A455T637_9CHLR</name>
<dbReference type="EMBL" id="AP019377">
    <property type="protein sequence ID" value="BBH94972.1"/>
    <property type="molecule type" value="Genomic_DNA"/>
</dbReference>
<organism evidence="2">
    <name type="scientific">Thermogemmatispora argillosa</name>
    <dbReference type="NCBI Taxonomy" id="2045280"/>
    <lineage>
        <taxon>Bacteria</taxon>
        <taxon>Bacillati</taxon>
        <taxon>Chloroflexota</taxon>
        <taxon>Ktedonobacteria</taxon>
        <taxon>Thermogemmatisporales</taxon>
        <taxon>Thermogemmatisporaceae</taxon>
        <taxon>Thermogemmatispora</taxon>
    </lineage>
</organism>
<evidence type="ECO:0000256" key="1">
    <source>
        <dbReference type="SAM" id="MobiDB-lite"/>
    </source>
</evidence>
<accession>A0A455T637</accession>
<proteinExistence type="predicted"/>
<reference evidence="2" key="1">
    <citation type="submission" date="2018-12" db="EMBL/GenBank/DDBJ databases">
        <title>Novel natural products biosynthetic potential of the class Ktedonobacteria.</title>
        <authorList>
            <person name="Zheng Y."/>
            <person name="Saitou A."/>
            <person name="Wang C.M."/>
            <person name="Toyoda A."/>
            <person name="Minakuchi Y."/>
            <person name="Sekiguchi Y."/>
            <person name="Ueda K."/>
            <person name="Takano H."/>
            <person name="Sakai Y."/>
            <person name="Yokota A."/>
            <person name="Yabe S."/>
        </authorList>
    </citation>
    <scope>NUCLEOTIDE SEQUENCE</scope>
    <source>
        <strain evidence="2">A3-2</strain>
    </source>
</reference>